<comment type="caution">
    <text evidence="7">The sequence shown here is derived from an EMBL/GenBank/DDBJ whole genome shotgun (WGS) entry which is preliminary data.</text>
</comment>
<dbReference type="SUPFAM" id="SSF51905">
    <property type="entry name" value="FAD/NAD(P)-binding domain"/>
    <property type="match status" value="1"/>
</dbReference>
<accession>A0ABR3XMS1</accession>
<evidence type="ECO:0000313" key="8">
    <source>
        <dbReference type="Proteomes" id="UP001583193"/>
    </source>
</evidence>
<dbReference type="InterPro" id="IPR036188">
    <property type="entry name" value="FAD/NAD-bd_sf"/>
</dbReference>
<organism evidence="7 8">
    <name type="scientific">Paecilomyces lecythidis</name>
    <dbReference type="NCBI Taxonomy" id="3004212"/>
    <lineage>
        <taxon>Eukaryota</taxon>
        <taxon>Fungi</taxon>
        <taxon>Dikarya</taxon>
        <taxon>Ascomycota</taxon>
        <taxon>Pezizomycotina</taxon>
        <taxon>Eurotiomycetes</taxon>
        <taxon>Eurotiomycetidae</taxon>
        <taxon>Eurotiales</taxon>
        <taxon>Thermoascaceae</taxon>
        <taxon>Paecilomyces</taxon>
    </lineage>
</organism>
<evidence type="ECO:0000256" key="1">
    <source>
        <dbReference type="ARBA" id="ARBA00001974"/>
    </source>
</evidence>
<keyword evidence="8" id="KW-1185">Reference proteome</keyword>
<keyword evidence="4" id="KW-0274">FAD</keyword>
<comment type="similarity">
    <text evidence="2">Belongs to the MSOX/MTOX family.</text>
</comment>
<proteinExistence type="inferred from homology"/>
<dbReference type="InterPro" id="IPR006076">
    <property type="entry name" value="FAD-dep_OxRdtase"/>
</dbReference>
<protein>
    <recommendedName>
        <fullName evidence="6">FAD dependent oxidoreductase domain-containing protein</fullName>
    </recommendedName>
</protein>
<reference evidence="7 8" key="1">
    <citation type="journal article" date="2024" name="IMA Fungus">
        <title>IMA Genome - F19 : A genome assembly and annotation guide to empower mycologists, including annotated draft genome sequences of Ceratocystis pirilliformis, Diaporthe australafricana, Fusarium ophioides, Paecilomyces lecythidis, and Sporothrix stenoceras.</title>
        <authorList>
            <person name="Aylward J."/>
            <person name="Wilson A.M."/>
            <person name="Visagie C.M."/>
            <person name="Spraker J."/>
            <person name="Barnes I."/>
            <person name="Buitendag C."/>
            <person name="Ceriani C."/>
            <person name="Del Mar Angel L."/>
            <person name="du Plessis D."/>
            <person name="Fuchs T."/>
            <person name="Gasser K."/>
            <person name="Kramer D."/>
            <person name="Li W."/>
            <person name="Munsamy K."/>
            <person name="Piso A."/>
            <person name="Price J.L."/>
            <person name="Sonnekus B."/>
            <person name="Thomas C."/>
            <person name="van der Nest A."/>
            <person name="van Dijk A."/>
            <person name="van Heerden A."/>
            <person name="van Vuuren N."/>
            <person name="Yilmaz N."/>
            <person name="Duong T.A."/>
            <person name="van der Merwe N.A."/>
            <person name="Wingfield M.J."/>
            <person name="Wingfield B.D."/>
        </authorList>
    </citation>
    <scope>NUCLEOTIDE SEQUENCE [LARGE SCALE GENOMIC DNA]</scope>
    <source>
        <strain evidence="7 8">CMW 18167</strain>
    </source>
</reference>
<dbReference type="EMBL" id="JAVDPF010000014">
    <property type="protein sequence ID" value="KAL1877268.1"/>
    <property type="molecule type" value="Genomic_DNA"/>
</dbReference>
<comment type="cofactor">
    <cofactor evidence="1">
        <name>FAD</name>
        <dbReference type="ChEBI" id="CHEBI:57692"/>
    </cofactor>
</comment>
<dbReference type="SUPFAM" id="SSF54373">
    <property type="entry name" value="FAD-linked reductases, C-terminal domain"/>
    <property type="match status" value="1"/>
</dbReference>
<dbReference type="InterPro" id="IPR045170">
    <property type="entry name" value="MTOX"/>
</dbReference>
<gene>
    <name evidence="7" type="ORF">Plec18167_004957</name>
</gene>
<dbReference type="Gene3D" id="3.30.9.10">
    <property type="entry name" value="D-Amino Acid Oxidase, subunit A, domain 2"/>
    <property type="match status" value="1"/>
</dbReference>
<evidence type="ECO:0000256" key="5">
    <source>
        <dbReference type="ARBA" id="ARBA00023002"/>
    </source>
</evidence>
<keyword evidence="5" id="KW-0560">Oxidoreductase</keyword>
<evidence type="ECO:0000256" key="4">
    <source>
        <dbReference type="ARBA" id="ARBA00022827"/>
    </source>
</evidence>
<dbReference type="Pfam" id="PF01266">
    <property type="entry name" value="DAO"/>
    <property type="match status" value="1"/>
</dbReference>
<evidence type="ECO:0000259" key="6">
    <source>
        <dbReference type="Pfam" id="PF01266"/>
    </source>
</evidence>
<feature type="domain" description="FAD dependent oxidoreductase" evidence="6">
    <location>
        <begin position="6"/>
        <end position="382"/>
    </location>
</feature>
<sequence>MDKNERIIVIGAGVFGLATAFKLTEEGYKSVTVLDRSMPPVPDGSSNDISRIIRFDYGDEVYARIAKEAYELWKSPDYQEAFQQTPCLWVCQQANEEQPIQPKAAEYSRRTKDILTKIGQKWHAVPNSEEARKRFPALSGRLGSPDIDGFYNDSAGWADAGLAISRLAARCVSAGVEFVTGPKGQVIEFEKAPEGTIKAVHTANGDHIYGDKFIVAAGAWTASLIPAWNSMIATAQIVGYLRLTAEEIVQLKDLPIYFNFSTGFFCFPPHERTGYLKVACHGFGYTVPSFKSVSGPPSSVVSSRANFIPADGIQRLLAGLKDILPQLAPRGLERVGLCWYNDTPTGDFIMDYHPEHKNLFVATGGSGHAFKFLPVIGKYAVESFERKLSHGLLEKWKFPTAYRERFEWGEFKGDGSRGGPDRREMTAQERKMFDSALAAVSTRECKI</sequence>
<keyword evidence="3" id="KW-0285">Flavoprotein</keyword>
<evidence type="ECO:0000256" key="3">
    <source>
        <dbReference type="ARBA" id="ARBA00022630"/>
    </source>
</evidence>
<evidence type="ECO:0000313" key="7">
    <source>
        <dbReference type="EMBL" id="KAL1877268.1"/>
    </source>
</evidence>
<dbReference type="PANTHER" id="PTHR10961:SF45">
    <property type="entry name" value="FAD DEPENDENT OXIDOREDUCTASE DOMAIN-CONTAINING PROTEIN-RELATED"/>
    <property type="match status" value="1"/>
</dbReference>
<evidence type="ECO:0000256" key="2">
    <source>
        <dbReference type="ARBA" id="ARBA00010989"/>
    </source>
</evidence>
<dbReference type="PANTHER" id="PTHR10961">
    <property type="entry name" value="PEROXISOMAL SARCOSINE OXIDASE"/>
    <property type="match status" value="1"/>
</dbReference>
<name>A0ABR3XMS1_9EURO</name>
<dbReference type="Gene3D" id="3.50.50.60">
    <property type="entry name" value="FAD/NAD(P)-binding domain"/>
    <property type="match status" value="1"/>
</dbReference>
<dbReference type="Proteomes" id="UP001583193">
    <property type="component" value="Unassembled WGS sequence"/>
</dbReference>